<gene>
    <name evidence="1" type="ORF">Pla52n_61240</name>
</gene>
<proteinExistence type="predicted"/>
<dbReference type="EMBL" id="SJPN01000010">
    <property type="protein sequence ID" value="TWT92759.1"/>
    <property type="molecule type" value="Genomic_DNA"/>
</dbReference>
<comment type="caution">
    <text evidence="1">The sequence shown here is derived from an EMBL/GenBank/DDBJ whole genome shotgun (WGS) entry which is preliminary data.</text>
</comment>
<protein>
    <submittedName>
        <fullName evidence="1">Uncharacterized protein</fullName>
    </submittedName>
</protein>
<keyword evidence="2" id="KW-1185">Reference proteome</keyword>
<organism evidence="1 2">
    <name type="scientific">Stieleria varia</name>
    <dbReference type="NCBI Taxonomy" id="2528005"/>
    <lineage>
        <taxon>Bacteria</taxon>
        <taxon>Pseudomonadati</taxon>
        <taxon>Planctomycetota</taxon>
        <taxon>Planctomycetia</taxon>
        <taxon>Pirellulales</taxon>
        <taxon>Pirellulaceae</taxon>
        <taxon>Stieleria</taxon>
    </lineage>
</organism>
<evidence type="ECO:0000313" key="2">
    <source>
        <dbReference type="Proteomes" id="UP000320176"/>
    </source>
</evidence>
<sequence length="56" mass="6599">MNGTTSMLIVRHKLSSDMFRSSLPGTGKGRARLHQYRRYCLPDQVLHITWQIKHFK</sequence>
<dbReference type="AlphaFoldDB" id="A0A5C5ZZN0"/>
<name>A0A5C5ZZN0_9BACT</name>
<dbReference type="Proteomes" id="UP000320176">
    <property type="component" value="Unassembled WGS sequence"/>
</dbReference>
<evidence type="ECO:0000313" key="1">
    <source>
        <dbReference type="EMBL" id="TWT92759.1"/>
    </source>
</evidence>
<reference evidence="1 2" key="1">
    <citation type="submission" date="2019-02" db="EMBL/GenBank/DDBJ databases">
        <title>Deep-cultivation of Planctomycetes and their phenomic and genomic characterization uncovers novel biology.</title>
        <authorList>
            <person name="Wiegand S."/>
            <person name="Jogler M."/>
            <person name="Boedeker C."/>
            <person name="Pinto D."/>
            <person name="Vollmers J."/>
            <person name="Rivas-Marin E."/>
            <person name="Kohn T."/>
            <person name="Peeters S.H."/>
            <person name="Heuer A."/>
            <person name="Rast P."/>
            <person name="Oberbeckmann S."/>
            <person name="Bunk B."/>
            <person name="Jeske O."/>
            <person name="Meyerdierks A."/>
            <person name="Storesund J.E."/>
            <person name="Kallscheuer N."/>
            <person name="Luecker S."/>
            <person name="Lage O.M."/>
            <person name="Pohl T."/>
            <person name="Merkel B.J."/>
            <person name="Hornburger P."/>
            <person name="Mueller R.-W."/>
            <person name="Bruemmer F."/>
            <person name="Labrenz M."/>
            <person name="Spormann A.M."/>
            <person name="Op Den Camp H."/>
            <person name="Overmann J."/>
            <person name="Amann R."/>
            <person name="Jetten M.S.M."/>
            <person name="Mascher T."/>
            <person name="Medema M.H."/>
            <person name="Devos D.P."/>
            <person name="Kaster A.-K."/>
            <person name="Ovreas L."/>
            <person name="Rohde M."/>
            <person name="Galperin M.Y."/>
            <person name="Jogler C."/>
        </authorList>
    </citation>
    <scope>NUCLEOTIDE SEQUENCE [LARGE SCALE GENOMIC DNA]</scope>
    <source>
        <strain evidence="1 2">Pla52n</strain>
    </source>
</reference>
<accession>A0A5C5ZZN0</accession>